<proteinExistence type="predicted"/>
<evidence type="ECO:0000256" key="1">
    <source>
        <dbReference type="SAM" id="MobiDB-lite"/>
    </source>
</evidence>
<feature type="compositionally biased region" description="Low complexity" evidence="1">
    <location>
        <begin position="123"/>
        <end position="143"/>
    </location>
</feature>
<evidence type="ECO:0008006" key="5">
    <source>
        <dbReference type="Google" id="ProtNLM"/>
    </source>
</evidence>
<feature type="region of interest" description="Disordered" evidence="1">
    <location>
        <begin position="122"/>
        <end position="146"/>
    </location>
</feature>
<protein>
    <recommendedName>
        <fullName evidence="5">MARVEL domain-containing protein</fullName>
    </recommendedName>
</protein>
<evidence type="ECO:0000256" key="2">
    <source>
        <dbReference type="SAM" id="Phobius"/>
    </source>
</evidence>
<keyword evidence="2" id="KW-0472">Membrane</keyword>
<reference evidence="3" key="1">
    <citation type="journal article" date="2023" name="Mol. Phylogenet. Evol.">
        <title>Genome-scale phylogeny and comparative genomics of the fungal order Sordariales.</title>
        <authorList>
            <person name="Hensen N."/>
            <person name="Bonometti L."/>
            <person name="Westerberg I."/>
            <person name="Brannstrom I.O."/>
            <person name="Guillou S."/>
            <person name="Cros-Aarteil S."/>
            <person name="Calhoun S."/>
            <person name="Haridas S."/>
            <person name="Kuo A."/>
            <person name="Mondo S."/>
            <person name="Pangilinan J."/>
            <person name="Riley R."/>
            <person name="LaButti K."/>
            <person name="Andreopoulos B."/>
            <person name="Lipzen A."/>
            <person name="Chen C."/>
            <person name="Yan M."/>
            <person name="Daum C."/>
            <person name="Ng V."/>
            <person name="Clum A."/>
            <person name="Steindorff A."/>
            <person name="Ohm R.A."/>
            <person name="Martin F."/>
            <person name="Silar P."/>
            <person name="Natvig D.O."/>
            <person name="Lalanne C."/>
            <person name="Gautier V."/>
            <person name="Ament-Velasquez S.L."/>
            <person name="Kruys A."/>
            <person name="Hutchinson M.I."/>
            <person name="Powell A.J."/>
            <person name="Barry K."/>
            <person name="Miller A.N."/>
            <person name="Grigoriev I.V."/>
            <person name="Debuchy R."/>
            <person name="Gladieux P."/>
            <person name="Hiltunen Thoren M."/>
            <person name="Johannesson H."/>
        </authorList>
    </citation>
    <scope>NUCLEOTIDE SEQUENCE</scope>
    <source>
        <strain evidence="3">PSN324</strain>
    </source>
</reference>
<feature type="transmembrane region" description="Helical" evidence="2">
    <location>
        <begin position="21"/>
        <end position="39"/>
    </location>
</feature>
<reference evidence="3" key="2">
    <citation type="submission" date="2023-06" db="EMBL/GenBank/DDBJ databases">
        <authorList>
            <consortium name="Lawrence Berkeley National Laboratory"/>
            <person name="Mondo S.J."/>
            <person name="Hensen N."/>
            <person name="Bonometti L."/>
            <person name="Westerberg I."/>
            <person name="Brannstrom I.O."/>
            <person name="Guillou S."/>
            <person name="Cros-Aarteil S."/>
            <person name="Calhoun S."/>
            <person name="Haridas S."/>
            <person name="Kuo A."/>
            <person name="Pangilinan J."/>
            <person name="Riley R."/>
            <person name="Labutti K."/>
            <person name="Andreopoulos B."/>
            <person name="Lipzen A."/>
            <person name="Chen C."/>
            <person name="Yanf M."/>
            <person name="Daum C."/>
            <person name="Ng V."/>
            <person name="Clum A."/>
            <person name="Steindorff A."/>
            <person name="Ohm R."/>
            <person name="Martin F."/>
            <person name="Silar P."/>
            <person name="Natvig D."/>
            <person name="Lalanne C."/>
            <person name="Gautier V."/>
            <person name="Ament-Velasquez S.L."/>
            <person name="Kruys A."/>
            <person name="Hutchinson M.I."/>
            <person name="Powell A.J."/>
            <person name="Barry K."/>
            <person name="Miller A.N."/>
            <person name="Grigoriev I.V."/>
            <person name="Debuchy R."/>
            <person name="Gladieux P."/>
            <person name="Thoren M.H."/>
            <person name="Johannesson H."/>
        </authorList>
    </citation>
    <scope>NUCLEOTIDE SEQUENCE</scope>
    <source>
        <strain evidence="3">PSN324</strain>
    </source>
</reference>
<dbReference type="AlphaFoldDB" id="A0AAV9HZY2"/>
<feature type="region of interest" description="Disordered" evidence="1">
    <location>
        <begin position="247"/>
        <end position="278"/>
    </location>
</feature>
<dbReference type="PANTHER" id="PTHR37451">
    <property type="entry name" value="MARVEL DOMAIN"/>
    <property type="match status" value="1"/>
</dbReference>
<keyword evidence="4" id="KW-1185">Reference proteome</keyword>
<organism evidence="3 4">
    <name type="scientific">Cladorrhinum samala</name>
    <dbReference type="NCBI Taxonomy" id="585594"/>
    <lineage>
        <taxon>Eukaryota</taxon>
        <taxon>Fungi</taxon>
        <taxon>Dikarya</taxon>
        <taxon>Ascomycota</taxon>
        <taxon>Pezizomycotina</taxon>
        <taxon>Sordariomycetes</taxon>
        <taxon>Sordariomycetidae</taxon>
        <taxon>Sordariales</taxon>
        <taxon>Podosporaceae</taxon>
        <taxon>Cladorrhinum</taxon>
    </lineage>
</organism>
<sequence length="278" mass="29270">MAAPHAAPPHVSPRAMWISKLCLRFVQFVFSLTMLGLMGSMMSSGLYGITSLFFAGPATAVSMIWTTAESICIVVRPGRRGIHPGANVALDLILWLLFIPATAALSFISLASDFEAAVDEQSSSDYGGRESSSSSSEGGSSSPGYGGGSSYGGGYIPDDRYSSFTADSGHMGVRARATSGNQDIQRVAAQTQALVGLGAMLVILHFVTFVIACVETHQRRKKRHNAATFVVHATQNSAEQGMGGYHTKGNDSQGQFASTATLSPGYNAPTNPKPAYAY</sequence>
<evidence type="ECO:0000313" key="4">
    <source>
        <dbReference type="Proteomes" id="UP001321749"/>
    </source>
</evidence>
<dbReference type="PANTHER" id="PTHR37451:SF1">
    <property type="entry name" value="MARVEL DOMAIN-CONTAINING PROTEIN"/>
    <property type="match status" value="1"/>
</dbReference>
<evidence type="ECO:0000313" key="3">
    <source>
        <dbReference type="EMBL" id="KAK4466302.1"/>
    </source>
</evidence>
<dbReference type="Proteomes" id="UP001321749">
    <property type="component" value="Unassembled WGS sequence"/>
</dbReference>
<comment type="caution">
    <text evidence="3">The sequence shown here is derived from an EMBL/GenBank/DDBJ whole genome shotgun (WGS) entry which is preliminary data.</text>
</comment>
<keyword evidence="2" id="KW-1133">Transmembrane helix</keyword>
<feature type="transmembrane region" description="Helical" evidence="2">
    <location>
        <begin position="193"/>
        <end position="214"/>
    </location>
</feature>
<name>A0AAV9HZY2_9PEZI</name>
<accession>A0AAV9HZY2</accession>
<feature type="compositionally biased region" description="Polar residues" evidence="1">
    <location>
        <begin position="250"/>
        <end position="270"/>
    </location>
</feature>
<keyword evidence="2" id="KW-0812">Transmembrane</keyword>
<gene>
    <name evidence="3" type="ORF">QBC42DRAFT_247639</name>
</gene>
<feature type="transmembrane region" description="Helical" evidence="2">
    <location>
        <begin position="88"/>
        <end position="111"/>
    </location>
</feature>
<feature type="transmembrane region" description="Helical" evidence="2">
    <location>
        <begin position="45"/>
        <end position="67"/>
    </location>
</feature>
<dbReference type="EMBL" id="MU864932">
    <property type="protein sequence ID" value="KAK4466302.1"/>
    <property type="molecule type" value="Genomic_DNA"/>
</dbReference>